<dbReference type="GO" id="GO:0002935">
    <property type="term" value="F:tRNA (adenine(37)-C2)-methyltransferase activity"/>
    <property type="evidence" value="ECO:0007669"/>
    <property type="project" value="UniProtKB-UniRule"/>
</dbReference>
<dbReference type="SFLD" id="SFLDF00275">
    <property type="entry name" value="adenosine_C2_methyltransferase"/>
    <property type="match status" value="1"/>
</dbReference>
<dbReference type="CDD" id="cd01335">
    <property type="entry name" value="Radical_SAM"/>
    <property type="match status" value="1"/>
</dbReference>
<dbReference type="InterPro" id="IPR007197">
    <property type="entry name" value="rSAM"/>
</dbReference>
<evidence type="ECO:0000313" key="16">
    <source>
        <dbReference type="Proteomes" id="UP000010471"/>
    </source>
</evidence>
<feature type="active site" description="Proton acceptor" evidence="12">
    <location>
        <position position="124"/>
    </location>
</feature>
<feature type="compositionally biased region" description="Low complexity" evidence="13">
    <location>
        <begin position="147"/>
        <end position="157"/>
    </location>
</feature>
<dbReference type="GO" id="GO:0051539">
    <property type="term" value="F:4 iron, 4 sulfur cluster binding"/>
    <property type="evidence" value="ECO:0007669"/>
    <property type="project" value="UniProtKB-UniRule"/>
</dbReference>
<dbReference type="GO" id="GO:0019843">
    <property type="term" value="F:rRNA binding"/>
    <property type="evidence" value="ECO:0007669"/>
    <property type="project" value="UniProtKB-UniRule"/>
</dbReference>
<keyword evidence="3 12" id="KW-0963">Cytoplasm</keyword>
<keyword evidence="5 12" id="KW-0489">Methyltransferase</keyword>
<dbReference type="GO" id="GO:0046872">
    <property type="term" value="F:metal ion binding"/>
    <property type="evidence" value="ECO:0007669"/>
    <property type="project" value="UniProtKB-KW"/>
</dbReference>
<comment type="catalytic activity">
    <reaction evidence="12">
        <text>adenosine(37) in tRNA + 2 reduced [2Fe-2S]-[ferredoxin] + 2 S-adenosyl-L-methionine = 2-methyladenosine(37) in tRNA + 5'-deoxyadenosine + L-methionine + 2 oxidized [2Fe-2S]-[ferredoxin] + S-adenosyl-L-homocysteine</text>
        <dbReference type="Rhea" id="RHEA:43332"/>
        <dbReference type="Rhea" id="RHEA-COMP:10000"/>
        <dbReference type="Rhea" id="RHEA-COMP:10001"/>
        <dbReference type="Rhea" id="RHEA-COMP:10162"/>
        <dbReference type="Rhea" id="RHEA-COMP:10485"/>
        <dbReference type="ChEBI" id="CHEBI:17319"/>
        <dbReference type="ChEBI" id="CHEBI:33737"/>
        <dbReference type="ChEBI" id="CHEBI:33738"/>
        <dbReference type="ChEBI" id="CHEBI:57844"/>
        <dbReference type="ChEBI" id="CHEBI:57856"/>
        <dbReference type="ChEBI" id="CHEBI:59789"/>
        <dbReference type="ChEBI" id="CHEBI:74411"/>
        <dbReference type="ChEBI" id="CHEBI:74497"/>
        <dbReference type="EC" id="2.1.1.192"/>
    </reaction>
</comment>
<dbReference type="HOGENOM" id="CLU_029101_1_1_3"/>
<evidence type="ECO:0000256" key="10">
    <source>
        <dbReference type="ARBA" id="ARBA00023004"/>
    </source>
</evidence>
<feature type="binding site" evidence="12">
    <location>
        <position position="177"/>
    </location>
    <ligand>
        <name>[4Fe-4S] cluster</name>
        <dbReference type="ChEBI" id="CHEBI:49883"/>
        <note>4Fe-4S-S-AdoMet</note>
    </ligand>
</feature>
<evidence type="ECO:0000256" key="2">
    <source>
        <dbReference type="ARBA" id="ARBA00022485"/>
    </source>
</evidence>
<feature type="active site" description="S-methylcysteine intermediate" evidence="12">
    <location>
        <position position="392"/>
    </location>
</feature>
<feature type="binding site" evidence="12">
    <location>
        <position position="250"/>
    </location>
    <ligand>
        <name>S-adenosyl-L-methionine</name>
        <dbReference type="ChEBI" id="CHEBI:59789"/>
    </ligand>
</feature>
<keyword evidence="9 12" id="KW-0479">Metal-binding</keyword>
<evidence type="ECO:0000256" key="11">
    <source>
        <dbReference type="ARBA" id="ARBA00023014"/>
    </source>
</evidence>
<dbReference type="InterPro" id="IPR027492">
    <property type="entry name" value="RNA_MTrfase_RlmN"/>
</dbReference>
<evidence type="ECO:0000256" key="5">
    <source>
        <dbReference type="ARBA" id="ARBA00022603"/>
    </source>
</evidence>
<feature type="binding site" evidence="12">
    <location>
        <position position="173"/>
    </location>
    <ligand>
        <name>[4Fe-4S] cluster</name>
        <dbReference type="ChEBI" id="CHEBI:49883"/>
        <note>4Fe-4S-S-AdoMet</note>
    </ligand>
</feature>
<gene>
    <name evidence="12" type="primary">rlmN</name>
    <name evidence="15" type="ORF">Mic7113_2364</name>
</gene>
<evidence type="ECO:0000256" key="1">
    <source>
        <dbReference type="ARBA" id="ARBA00004496"/>
    </source>
</evidence>
<dbReference type="GO" id="GO:0005737">
    <property type="term" value="C:cytoplasm"/>
    <property type="evidence" value="ECO:0007669"/>
    <property type="project" value="UniProtKB-SubCell"/>
</dbReference>
<dbReference type="GO" id="GO:0000049">
    <property type="term" value="F:tRNA binding"/>
    <property type="evidence" value="ECO:0007669"/>
    <property type="project" value="UniProtKB-UniRule"/>
</dbReference>
<protein>
    <recommendedName>
        <fullName evidence="12">Probable dual-specificity RNA methyltransferase RlmN</fullName>
        <ecNumber evidence="12">2.1.1.192</ecNumber>
    </recommendedName>
    <alternativeName>
        <fullName evidence="12">23S rRNA (adenine(2503)-C(2))-methyltransferase</fullName>
    </alternativeName>
    <alternativeName>
        <fullName evidence="12">23S rRNA m2A2503 methyltransferase</fullName>
    </alternativeName>
    <alternativeName>
        <fullName evidence="12">Ribosomal RNA large subunit methyltransferase N</fullName>
    </alternativeName>
    <alternativeName>
        <fullName evidence="12">tRNA (adenine(37)-C(2))-methyltransferase</fullName>
    </alternativeName>
    <alternativeName>
        <fullName evidence="12">tRNA m2A37 methyltransferase</fullName>
    </alternativeName>
</protein>
<dbReference type="PANTHER" id="PTHR30544:SF5">
    <property type="entry name" value="RADICAL SAM CORE DOMAIN-CONTAINING PROTEIN"/>
    <property type="match status" value="1"/>
</dbReference>
<dbReference type="Proteomes" id="UP000010471">
    <property type="component" value="Chromosome"/>
</dbReference>
<name>K9WEI3_9CYAN</name>
<keyword evidence="7 12" id="KW-0949">S-adenosyl-L-methionine</keyword>
<evidence type="ECO:0000313" key="15">
    <source>
        <dbReference type="EMBL" id="AFZ18169.1"/>
    </source>
</evidence>
<proteinExistence type="inferred from homology"/>
<dbReference type="Gene3D" id="3.20.20.70">
    <property type="entry name" value="Aldolase class I"/>
    <property type="match status" value="1"/>
</dbReference>
<evidence type="ECO:0000256" key="6">
    <source>
        <dbReference type="ARBA" id="ARBA00022679"/>
    </source>
</evidence>
<feature type="binding site" evidence="12">
    <location>
        <position position="349"/>
    </location>
    <ligand>
        <name>S-adenosyl-L-methionine</name>
        <dbReference type="ChEBI" id="CHEBI:59789"/>
    </ligand>
</feature>
<comment type="similarity">
    <text evidence="12">Belongs to the radical SAM superfamily. RlmN family.</text>
</comment>
<keyword evidence="12" id="KW-1015">Disulfide bond</keyword>
<dbReference type="eggNOG" id="COG0820">
    <property type="taxonomic scope" value="Bacteria"/>
</dbReference>
<dbReference type="STRING" id="1173027.Mic7113_2364"/>
<dbReference type="SFLD" id="SFLDS00029">
    <property type="entry name" value="Radical_SAM"/>
    <property type="match status" value="1"/>
</dbReference>
<dbReference type="GO" id="GO:0030488">
    <property type="term" value="P:tRNA methylation"/>
    <property type="evidence" value="ECO:0007669"/>
    <property type="project" value="UniProtKB-UniRule"/>
</dbReference>
<feature type="compositionally biased region" description="Low complexity" evidence="13">
    <location>
        <begin position="9"/>
        <end position="21"/>
    </location>
</feature>
<dbReference type="HAMAP" id="MF_01849">
    <property type="entry name" value="RNA_methyltr_RlmN"/>
    <property type="match status" value="1"/>
</dbReference>
<evidence type="ECO:0000256" key="4">
    <source>
        <dbReference type="ARBA" id="ARBA00022552"/>
    </source>
</evidence>
<dbReference type="PATRIC" id="fig|1173027.3.peg.2586"/>
<dbReference type="InterPro" id="IPR004383">
    <property type="entry name" value="rRNA_lsu_MTrfase_RlmN/Cfr"/>
</dbReference>
<dbReference type="SFLD" id="SFLDG01062">
    <property type="entry name" value="methyltransferase_(Class_A)"/>
    <property type="match status" value="1"/>
</dbReference>
<evidence type="ECO:0000256" key="12">
    <source>
        <dbReference type="HAMAP-Rule" id="MF_01849"/>
    </source>
</evidence>
<evidence type="ECO:0000259" key="14">
    <source>
        <dbReference type="PROSITE" id="PS51918"/>
    </source>
</evidence>
<keyword evidence="11 12" id="KW-0411">Iron-sulfur</keyword>
<comment type="function">
    <text evidence="12">Specifically methylates position 2 of adenine 2503 in 23S rRNA and position 2 of adenine 37 in tRNAs.</text>
</comment>
<feature type="domain" description="Radical SAM core" evidence="14">
    <location>
        <begin position="159"/>
        <end position="387"/>
    </location>
</feature>
<keyword evidence="16" id="KW-1185">Reference proteome</keyword>
<feature type="region of interest" description="Disordered" evidence="13">
    <location>
        <begin position="139"/>
        <end position="159"/>
    </location>
</feature>
<dbReference type="Gene3D" id="1.10.150.530">
    <property type="match status" value="1"/>
</dbReference>
<comment type="miscellaneous">
    <text evidence="12">Reaction proceeds by a ping-pong mechanism involving intermediate methylation of a conserved cysteine residue.</text>
</comment>
<dbReference type="InterPro" id="IPR013785">
    <property type="entry name" value="Aldolase_TIM"/>
</dbReference>
<feature type="binding site" evidence="12">
    <location>
        <position position="180"/>
    </location>
    <ligand>
        <name>[4Fe-4S] cluster</name>
        <dbReference type="ChEBI" id="CHEBI:49883"/>
        <note>4Fe-4S-S-AdoMet</note>
    </ligand>
</feature>
<keyword evidence="8 12" id="KW-0819">tRNA processing</keyword>
<comment type="subcellular location">
    <subcellularLocation>
        <location evidence="1 12">Cytoplasm</location>
    </subcellularLocation>
</comment>
<dbReference type="InterPro" id="IPR058240">
    <property type="entry name" value="rSAM_sf"/>
</dbReference>
<comment type="caution">
    <text evidence="12">Lacks conserved residue(s) required for the propagation of feature annotation.</text>
</comment>
<keyword evidence="2 12" id="KW-0004">4Fe-4S</keyword>
<organism evidence="15 16">
    <name type="scientific">Allocoleopsis franciscana PCC 7113</name>
    <dbReference type="NCBI Taxonomy" id="1173027"/>
    <lineage>
        <taxon>Bacteria</taxon>
        <taxon>Bacillati</taxon>
        <taxon>Cyanobacteriota</taxon>
        <taxon>Cyanophyceae</taxon>
        <taxon>Coleofasciculales</taxon>
        <taxon>Coleofasciculaceae</taxon>
        <taxon>Allocoleopsis</taxon>
        <taxon>Allocoleopsis franciscana</taxon>
    </lineage>
</organism>
<dbReference type="EMBL" id="CP003630">
    <property type="protein sequence ID" value="AFZ18169.1"/>
    <property type="molecule type" value="Genomic_DNA"/>
</dbReference>
<dbReference type="GO" id="GO:0070040">
    <property type="term" value="F:rRNA (adenine(2503)-C2-)-methyltransferase activity"/>
    <property type="evidence" value="ECO:0007669"/>
    <property type="project" value="UniProtKB-UniRule"/>
</dbReference>
<comment type="cofactor">
    <cofactor evidence="12">
        <name>[4Fe-4S] cluster</name>
        <dbReference type="ChEBI" id="CHEBI:49883"/>
    </cofactor>
    <text evidence="12">Binds 1 [4Fe-4S] cluster. The cluster is coordinated with 3 cysteines and an exchangeable S-adenosyl-L-methionine.</text>
</comment>
<dbReference type="FunFam" id="3.20.20.70:FF:000014">
    <property type="entry name" value="Probable dual-specificity RNA methyltransferase RlmN"/>
    <property type="match status" value="1"/>
</dbReference>
<accession>K9WEI3</accession>
<dbReference type="InterPro" id="IPR040072">
    <property type="entry name" value="Methyltransferase_A"/>
</dbReference>
<comment type="catalytic activity">
    <reaction evidence="12">
        <text>adenosine(2503) in 23S rRNA + 2 reduced [2Fe-2S]-[ferredoxin] + 2 S-adenosyl-L-methionine = 2-methyladenosine(2503) in 23S rRNA + 5'-deoxyadenosine + L-methionine + 2 oxidized [2Fe-2S]-[ferredoxin] + S-adenosyl-L-homocysteine</text>
        <dbReference type="Rhea" id="RHEA:42916"/>
        <dbReference type="Rhea" id="RHEA-COMP:10000"/>
        <dbReference type="Rhea" id="RHEA-COMP:10001"/>
        <dbReference type="Rhea" id="RHEA-COMP:10152"/>
        <dbReference type="Rhea" id="RHEA-COMP:10282"/>
        <dbReference type="ChEBI" id="CHEBI:17319"/>
        <dbReference type="ChEBI" id="CHEBI:33737"/>
        <dbReference type="ChEBI" id="CHEBI:33738"/>
        <dbReference type="ChEBI" id="CHEBI:57844"/>
        <dbReference type="ChEBI" id="CHEBI:57856"/>
        <dbReference type="ChEBI" id="CHEBI:59789"/>
        <dbReference type="ChEBI" id="CHEBI:74411"/>
        <dbReference type="ChEBI" id="CHEBI:74497"/>
        <dbReference type="EC" id="2.1.1.192"/>
    </reaction>
</comment>
<dbReference type="PIRSF" id="PIRSF006004">
    <property type="entry name" value="CHP00048"/>
    <property type="match status" value="1"/>
</dbReference>
<dbReference type="Pfam" id="PF04055">
    <property type="entry name" value="Radical_SAM"/>
    <property type="match status" value="1"/>
</dbReference>
<sequence>MTPRLSQIPSQNSSTTQNPSSLTEVDTSIPLQVTSIPPLLGASLAELTEWVQQQGQPAYRGRQLHQWIYQKGARSLTEISVFSKQWREVVADVPIGRSTLHYRSQSPDGTVKYLLRLADGHIIETVGIPTFARGGEEAWDGWDDDFSPNPKSQNSNSKTKERLTVCVSSQVGCPMACDFCATGKGGFSRNLKRHEIVDQVLTVQEDFGQRVSNVVFMGMGEPLLNLEEVLGAVKSINQDVGIGMRSLTLSTVGVPGRIRQLAEHHLQITLAISLHASNQALREQLIPTAKRYPLDTLLEECREYVQLTGRRVTFEYILLSELNDLPEHAIELAKHLRGFQSHVNLIPYNPITEVDYQRPTPRRIQAFVEALEKHHIAVSVRRSRGLEKDAACGQLRASKIPQPL</sequence>
<dbReference type="InterPro" id="IPR048641">
    <property type="entry name" value="RlmN_N"/>
</dbReference>
<dbReference type="Pfam" id="PF21016">
    <property type="entry name" value="RlmN_N"/>
    <property type="match status" value="1"/>
</dbReference>
<keyword evidence="6 12" id="KW-0808">Transferase</keyword>
<dbReference type="GO" id="GO:0070475">
    <property type="term" value="P:rRNA base methylation"/>
    <property type="evidence" value="ECO:0007669"/>
    <property type="project" value="UniProtKB-UniRule"/>
</dbReference>
<dbReference type="PANTHER" id="PTHR30544">
    <property type="entry name" value="23S RRNA METHYLTRANSFERASE"/>
    <property type="match status" value="1"/>
</dbReference>
<feature type="region of interest" description="Disordered" evidence="13">
    <location>
        <begin position="1"/>
        <end position="24"/>
    </location>
</feature>
<evidence type="ECO:0000256" key="3">
    <source>
        <dbReference type="ARBA" id="ARBA00022490"/>
    </source>
</evidence>
<dbReference type="AlphaFoldDB" id="K9WEI3"/>
<keyword evidence="4 12" id="KW-0698">rRNA processing</keyword>
<dbReference type="EC" id="2.1.1.192" evidence="12"/>
<dbReference type="NCBIfam" id="TIGR00048">
    <property type="entry name" value="rRNA_mod_RlmN"/>
    <property type="match status" value="1"/>
</dbReference>
<evidence type="ECO:0000256" key="8">
    <source>
        <dbReference type="ARBA" id="ARBA00022694"/>
    </source>
</evidence>
<reference evidence="15 16" key="1">
    <citation type="submission" date="2012-06" db="EMBL/GenBank/DDBJ databases">
        <title>Finished chromosome of genome of Microcoleus sp. PCC 7113.</title>
        <authorList>
            <consortium name="US DOE Joint Genome Institute"/>
            <person name="Gugger M."/>
            <person name="Coursin T."/>
            <person name="Rippka R."/>
            <person name="Tandeau De Marsac N."/>
            <person name="Huntemann M."/>
            <person name="Wei C.-L."/>
            <person name="Han J."/>
            <person name="Detter J.C."/>
            <person name="Han C."/>
            <person name="Tapia R."/>
            <person name="Chen A."/>
            <person name="Kyrpides N."/>
            <person name="Mavromatis K."/>
            <person name="Markowitz V."/>
            <person name="Szeto E."/>
            <person name="Ivanova N."/>
            <person name="Pagani I."/>
            <person name="Pati A."/>
            <person name="Goodwin L."/>
            <person name="Nordberg H.P."/>
            <person name="Cantor M.N."/>
            <person name="Hua S.X."/>
            <person name="Woyke T."/>
            <person name="Kerfeld C.A."/>
        </authorList>
    </citation>
    <scope>NUCLEOTIDE SEQUENCE [LARGE SCALE GENOMIC DNA]</scope>
    <source>
        <strain evidence="15 16">PCC 7113</strain>
    </source>
</reference>
<feature type="binding site" evidence="12">
    <location>
        <begin position="220"/>
        <end position="221"/>
    </location>
    <ligand>
        <name>S-adenosyl-L-methionine</name>
        <dbReference type="ChEBI" id="CHEBI:59789"/>
    </ligand>
</feature>
<evidence type="ECO:0000256" key="9">
    <source>
        <dbReference type="ARBA" id="ARBA00022723"/>
    </source>
</evidence>
<evidence type="ECO:0000256" key="7">
    <source>
        <dbReference type="ARBA" id="ARBA00022691"/>
    </source>
</evidence>
<keyword evidence="10 12" id="KW-0408">Iron</keyword>
<dbReference type="SUPFAM" id="SSF102114">
    <property type="entry name" value="Radical SAM enzymes"/>
    <property type="match status" value="1"/>
</dbReference>
<dbReference type="KEGG" id="mic:Mic7113_2364"/>
<feature type="binding site" evidence="12">
    <location>
        <begin position="273"/>
        <end position="275"/>
    </location>
    <ligand>
        <name>S-adenosyl-L-methionine</name>
        <dbReference type="ChEBI" id="CHEBI:59789"/>
    </ligand>
</feature>
<dbReference type="PROSITE" id="PS51918">
    <property type="entry name" value="RADICAL_SAM"/>
    <property type="match status" value="1"/>
</dbReference>
<evidence type="ECO:0000256" key="13">
    <source>
        <dbReference type="SAM" id="MobiDB-lite"/>
    </source>
</evidence>